<dbReference type="InterPro" id="IPR029058">
    <property type="entry name" value="AB_hydrolase_fold"/>
</dbReference>
<dbReference type="InterPro" id="IPR050266">
    <property type="entry name" value="AB_hydrolase_sf"/>
</dbReference>
<dbReference type="GO" id="GO:0046464">
    <property type="term" value="P:acylglycerol catabolic process"/>
    <property type="evidence" value="ECO:0007669"/>
    <property type="project" value="TreeGrafter"/>
</dbReference>
<sequence>MAQLNIKEPKYFKQERYFHTPLEEMDHNTYQEDDGGKLIDDSLEMYNLPMQTINLDILEGTTVSYHQTPCPPNPSRPTLLMIPDLATTPEIFRHQLTNHTLSNSMNLIAVEPLGHGKTRTQRSDWTNRDSAAVCLATLDALHITGGNLFVAGLGHGGYLAVLLALLAPSRVAGLIPMGTSLFSSTTATNPPHSRNLQGSSSRDAHATALTPYIDDEWAHPSIFRLFEPSSSFIHAHIITRGFGSAVSQRDRDFWSVTVRQNWSGESGRQRARRACINLRDREDLCGRLGEVKCPVLWLHGEKDEVCSVEVAREEVGLFGSAEKRFEVVGGERVS</sequence>
<name>A0A9W9CQX1_9PLEO</name>
<dbReference type="AlphaFoldDB" id="A0A9W9CQX1"/>
<proteinExistence type="predicted"/>
<dbReference type="PANTHER" id="PTHR43798:SF33">
    <property type="entry name" value="HYDROLASE, PUTATIVE (AFU_ORTHOLOGUE AFUA_2G14860)-RELATED"/>
    <property type="match status" value="1"/>
</dbReference>
<dbReference type="GO" id="GO:0047372">
    <property type="term" value="F:monoacylglycerol lipase activity"/>
    <property type="evidence" value="ECO:0007669"/>
    <property type="project" value="TreeGrafter"/>
</dbReference>
<comment type="caution">
    <text evidence="2">The sequence shown here is derived from an EMBL/GenBank/DDBJ whole genome shotgun (WGS) entry which is preliminary data.</text>
</comment>
<keyword evidence="3" id="KW-1185">Reference proteome</keyword>
<evidence type="ECO:0000313" key="2">
    <source>
        <dbReference type="EMBL" id="KAJ4375309.1"/>
    </source>
</evidence>
<dbReference type="Pfam" id="PF00561">
    <property type="entry name" value="Abhydrolase_1"/>
    <property type="match status" value="1"/>
</dbReference>
<evidence type="ECO:0000259" key="1">
    <source>
        <dbReference type="Pfam" id="PF00561"/>
    </source>
</evidence>
<dbReference type="InterPro" id="IPR000073">
    <property type="entry name" value="AB_hydrolase_1"/>
</dbReference>
<organism evidence="2 3">
    <name type="scientific">Neocucurbitaria cava</name>
    <dbReference type="NCBI Taxonomy" id="798079"/>
    <lineage>
        <taxon>Eukaryota</taxon>
        <taxon>Fungi</taxon>
        <taxon>Dikarya</taxon>
        <taxon>Ascomycota</taxon>
        <taxon>Pezizomycotina</taxon>
        <taxon>Dothideomycetes</taxon>
        <taxon>Pleosporomycetidae</taxon>
        <taxon>Pleosporales</taxon>
        <taxon>Pleosporineae</taxon>
        <taxon>Cucurbitariaceae</taxon>
        <taxon>Neocucurbitaria</taxon>
    </lineage>
</organism>
<dbReference type="Proteomes" id="UP001140560">
    <property type="component" value="Unassembled WGS sequence"/>
</dbReference>
<dbReference type="Gene3D" id="3.40.50.1820">
    <property type="entry name" value="alpha/beta hydrolase"/>
    <property type="match status" value="1"/>
</dbReference>
<dbReference type="GO" id="GO:0016020">
    <property type="term" value="C:membrane"/>
    <property type="evidence" value="ECO:0007669"/>
    <property type="project" value="TreeGrafter"/>
</dbReference>
<dbReference type="SUPFAM" id="SSF53474">
    <property type="entry name" value="alpha/beta-Hydrolases"/>
    <property type="match status" value="1"/>
</dbReference>
<reference evidence="2" key="1">
    <citation type="submission" date="2022-10" db="EMBL/GenBank/DDBJ databases">
        <title>Tapping the CABI collections for fungal endophytes: first genome assemblies for Collariella, Neodidymelliopsis, Ascochyta clinopodiicola, Didymella pomorum, Didymosphaeria variabile, Neocosmospora piperis and Neocucurbitaria cava.</title>
        <authorList>
            <person name="Hill R."/>
        </authorList>
    </citation>
    <scope>NUCLEOTIDE SEQUENCE</scope>
    <source>
        <strain evidence="2">IMI 356814</strain>
    </source>
</reference>
<dbReference type="OrthoDB" id="19657at2759"/>
<feature type="domain" description="AB hydrolase-1" evidence="1">
    <location>
        <begin position="77"/>
        <end position="324"/>
    </location>
</feature>
<dbReference type="EMBL" id="JAPEUY010000003">
    <property type="protein sequence ID" value="KAJ4375309.1"/>
    <property type="molecule type" value="Genomic_DNA"/>
</dbReference>
<evidence type="ECO:0000313" key="3">
    <source>
        <dbReference type="Proteomes" id="UP001140560"/>
    </source>
</evidence>
<accession>A0A9W9CQX1</accession>
<protein>
    <recommendedName>
        <fullName evidence="1">AB hydrolase-1 domain-containing protein</fullName>
    </recommendedName>
</protein>
<gene>
    <name evidence="2" type="ORF">N0V83_002395</name>
</gene>
<dbReference type="PANTHER" id="PTHR43798">
    <property type="entry name" value="MONOACYLGLYCEROL LIPASE"/>
    <property type="match status" value="1"/>
</dbReference>